<evidence type="ECO:0000256" key="2">
    <source>
        <dbReference type="ARBA" id="ARBA00006416"/>
    </source>
</evidence>
<accession>A0AAD9IEX8</accession>
<comment type="subcellular location">
    <subcellularLocation>
        <location evidence="1 9">Mitochondrion inner membrane</location>
        <topology evidence="1 9">Multi-pass membrane protein</topology>
    </subcellularLocation>
</comment>
<reference evidence="10" key="1">
    <citation type="journal article" date="2023" name="Mol. Plant Microbe Interact.">
        <title>Elucidating the Obligate Nature and Biological Capacity of an Invasive Fungal Corn Pathogen.</title>
        <authorList>
            <person name="MacCready J.S."/>
            <person name="Roggenkamp E.M."/>
            <person name="Gdanetz K."/>
            <person name="Chilvers M.I."/>
        </authorList>
    </citation>
    <scope>NUCLEOTIDE SEQUENCE</scope>
    <source>
        <strain evidence="10">PM02</strain>
    </source>
</reference>
<evidence type="ECO:0000256" key="3">
    <source>
        <dbReference type="ARBA" id="ARBA00022448"/>
    </source>
</evidence>
<evidence type="ECO:0000313" key="11">
    <source>
        <dbReference type="Proteomes" id="UP001217918"/>
    </source>
</evidence>
<feature type="transmembrane region" description="Helical" evidence="9">
    <location>
        <begin position="151"/>
        <end position="173"/>
    </location>
</feature>
<organism evidence="10 11">
    <name type="scientific">Phyllachora maydis</name>
    <dbReference type="NCBI Taxonomy" id="1825666"/>
    <lineage>
        <taxon>Eukaryota</taxon>
        <taxon>Fungi</taxon>
        <taxon>Dikarya</taxon>
        <taxon>Ascomycota</taxon>
        <taxon>Pezizomycotina</taxon>
        <taxon>Sordariomycetes</taxon>
        <taxon>Sordariomycetidae</taxon>
        <taxon>Phyllachorales</taxon>
        <taxon>Phyllachoraceae</taxon>
        <taxon>Phyllachora</taxon>
    </lineage>
</organism>
<comment type="similarity">
    <text evidence="2 9">Belongs to the mitochondrial pyruvate carrier (MPC) (TC 2.A.105) family.</text>
</comment>
<gene>
    <name evidence="10" type="ORF">P8C59_009404</name>
</gene>
<keyword evidence="11" id="KW-1185">Reference proteome</keyword>
<dbReference type="Pfam" id="PF03650">
    <property type="entry name" value="MPC"/>
    <property type="match status" value="1"/>
</dbReference>
<name>A0AAD9IEX8_9PEZI</name>
<dbReference type="AlphaFoldDB" id="A0AAD9IEX8"/>
<keyword evidence="7 9" id="KW-0496">Mitochondrion</keyword>
<dbReference type="EMBL" id="JAQQPM010000009">
    <property type="protein sequence ID" value="KAK2075262.1"/>
    <property type="molecule type" value="Genomic_DNA"/>
</dbReference>
<evidence type="ECO:0000256" key="6">
    <source>
        <dbReference type="ARBA" id="ARBA00022989"/>
    </source>
</evidence>
<keyword evidence="8 9" id="KW-0472">Membrane</keyword>
<proteinExistence type="inferred from homology"/>
<dbReference type="Proteomes" id="UP001217918">
    <property type="component" value="Unassembled WGS sequence"/>
</dbReference>
<protein>
    <recommendedName>
        <fullName evidence="9">Mitochondrial pyruvate carrier</fullName>
    </recommendedName>
</protein>
<comment type="function">
    <text evidence="9">Mediates the uptake of pyruvate into mitochondria.</text>
</comment>
<dbReference type="InterPro" id="IPR005336">
    <property type="entry name" value="MPC"/>
</dbReference>
<evidence type="ECO:0000256" key="8">
    <source>
        <dbReference type="ARBA" id="ARBA00023136"/>
    </source>
</evidence>
<sequence>MVCEESRLYTDILFIHEGKVGIRQCAMSAASTAFRGARPILRSQFTAAHARRQASNRFRANFGPNARRFQSTAADAEATAKASWFKRMWDSPVGLKTVHFWAPVMKWALVLAGISDFARPAEKLSLTQNGALTATGLIWTRWCLIIKPKNYLLAAVNFFLGLVGVVQVSRILVHRSAQKSLPEQVGAKAAEVVKA</sequence>
<keyword evidence="3 9" id="KW-0813">Transport</keyword>
<comment type="caution">
    <text evidence="10">The sequence shown here is derived from an EMBL/GenBank/DDBJ whole genome shotgun (WGS) entry which is preliminary data.</text>
</comment>
<evidence type="ECO:0000256" key="9">
    <source>
        <dbReference type="RuleBase" id="RU363100"/>
    </source>
</evidence>
<dbReference type="GO" id="GO:0005743">
    <property type="term" value="C:mitochondrial inner membrane"/>
    <property type="evidence" value="ECO:0007669"/>
    <property type="project" value="UniProtKB-SubCell"/>
</dbReference>
<evidence type="ECO:0000256" key="7">
    <source>
        <dbReference type="ARBA" id="ARBA00023128"/>
    </source>
</evidence>
<dbReference type="GO" id="GO:0006850">
    <property type="term" value="P:pyruvate import into mitochondria"/>
    <property type="evidence" value="ECO:0007669"/>
    <property type="project" value="InterPro"/>
</dbReference>
<keyword evidence="4 9" id="KW-0812">Transmembrane</keyword>
<keyword evidence="5 9" id="KW-0999">Mitochondrion inner membrane</keyword>
<comment type="caution">
    <text evidence="9">Lacks conserved residue(s) required for the propagation of feature annotation.</text>
</comment>
<evidence type="ECO:0000256" key="5">
    <source>
        <dbReference type="ARBA" id="ARBA00022792"/>
    </source>
</evidence>
<evidence type="ECO:0000256" key="4">
    <source>
        <dbReference type="ARBA" id="ARBA00022692"/>
    </source>
</evidence>
<keyword evidence="6 9" id="KW-1133">Transmembrane helix</keyword>
<evidence type="ECO:0000313" key="10">
    <source>
        <dbReference type="EMBL" id="KAK2075262.1"/>
    </source>
</evidence>
<evidence type="ECO:0000256" key="1">
    <source>
        <dbReference type="ARBA" id="ARBA00004448"/>
    </source>
</evidence>
<dbReference type="PANTHER" id="PTHR14154">
    <property type="entry name" value="UPF0041 BRAIN PROTEIN 44-RELATED"/>
    <property type="match status" value="1"/>
</dbReference>